<proteinExistence type="predicted"/>
<keyword evidence="1" id="KW-0472">Membrane</keyword>
<name>A0A9X2EH99_9SPHN</name>
<keyword evidence="3" id="KW-1185">Reference proteome</keyword>
<comment type="caution">
    <text evidence="2">The sequence shown here is derived from an EMBL/GenBank/DDBJ whole genome shotgun (WGS) entry which is preliminary data.</text>
</comment>
<dbReference type="AlphaFoldDB" id="A0A9X2EH99"/>
<evidence type="ECO:0000313" key="2">
    <source>
        <dbReference type="EMBL" id="MCM8556651.1"/>
    </source>
</evidence>
<dbReference type="EMBL" id="JAMSHT010000001">
    <property type="protein sequence ID" value="MCM8556651.1"/>
    <property type="molecule type" value="Genomic_DNA"/>
</dbReference>
<dbReference type="Proteomes" id="UP001155128">
    <property type="component" value="Unassembled WGS sequence"/>
</dbReference>
<sequence>MKSLWFQILVLIACFAFGVWIAMTSYAGLEGSSALWRIVGPLFAGFIATGLAAKLLQFAGIYKPEWMDTALDDFDEQTRRMEEQARQQDKEETG</sequence>
<dbReference type="RefSeq" id="WP_252112039.1">
    <property type="nucleotide sequence ID" value="NZ_JAMSHT010000001.1"/>
</dbReference>
<evidence type="ECO:0000313" key="3">
    <source>
        <dbReference type="Proteomes" id="UP001155128"/>
    </source>
</evidence>
<organism evidence="2 3">
    <name type="scientific">Sphingomicrobium sediminis</name>
    <dbReference type="NCBI Taxonomy" id="2950949"/>
    <lineage>
        <taxon>Bacteria</taxon>
        <taxon>Pseudomonadati</taxon>
        <taxon>Pseudomonadota</taxon>
        <taxon>Alphaproteobacteria</taxon>
        <taxon>Sphingomonadales</taxon>
        <taxon>Sphingomonadaceae</taxon>
        <taxon>Sphingomicrobium</taxon>
    </lineage>
</organism>
<keyword evidence="1" id="KW-0812">Transmembrane</keyword>
<accession>A0A9X2EH99</accession>
<evidence type="ECO:0000256" key="1">
    <source>
        <dbReference type="SAM" id="Phobius"/>
    </source>
</evidence>
<feature type="transmembrane region" description="Helical" evidence="1">
    <location>
        <begin position="34"/>
        <end position="53"/>
    </location>
</feature>
<protein>
    <submittedName>
        <fullName evidence="2">Uncharacterized protein</fullName>
    </submittedName>
</protein>
<gene>
    <name evidence="2" type="ORF">NDO55_02295</name>
</gene>
<reference evidence="2" key="1">
    <citation type="submission" date="2022-06" db="EMBL/GenBank/DDBJ databases">
        <title>Sphingomicrobium sedimins sp. nov., a marine bacterium isolated from tidal flat.</title>
        <authorList>
            <person name="Kim C.-H."/>
            <person name="Yoo Y."/>
            <person name="Kim J.-J."/>
        </authorList>
    </citation>
    <scope>NUCLEOTIDE SEQUENCE</scope>
    <source>
        <strain evidence="2">GRR-S6-50</strain>
    </source>
</reference>
<keyword evidence="1" id="KW-1133">Transmembrane helix</keyword>